<dbReference type="OrthoDB" id="40134at2759"/>
<evidence type="ECO:0000256" key="6">
    <source>
        <dbReference type="ARBA" id="ARBA00023136"/>
    </source>
</evidence>
<accession>A0A2G5DUR6</accession>
<gene>
    <name evidence="9" type="ORF">AQUCO_01400101v1</name>
</gene>
<proteinExistence type="predicted"/>
<dbReference type="GO" id="GO:0016020">
    <property type="term" value="C:membrane"/>
    <property type="evidence" value="ECO:0007669"/>
    <property type="project" value="UniProtKB-SubCell"/>
</dbReference>
<evidence type="ECO:0000256" key="3">
    <source>
        <dbReference type="ARBA" id="ARBA00022692"/>
    </source>
</evidence>
<feature type="transmembrane region" description="Helical" evidence="7">
    <location>
        <begin position="6"/>
        <end position="31"/>
    </location>
</feature>
<feature type="transmembrane region" description="Helical" evidence="7">
    <location>
        <begin position="335"/>
        <end position="352"/>
    </location>
</feature>
<feature type="transmembrane region" description="Helical" evidence="7">
    <location>
        <begin position="112"/>
        <end position="131"/>
    </location>
</feature>
<evidence type="ECO:0000259" key="8">
    <source>
        <dbReference type="Pfam" id="PF01490"/>
    </source>
</evidence>
<name>A0A2G5DUR6_AQUCA</name>
<evidence type="ECO:0000256" key="4">
    <source>
        <dbReference type="ARBA" id="ARBA00022970"/>
    </source>
</evidence>
<dbReference type="STRING" id="218851.A0A2G5DUR6"/>
<keyword evidence="5 7" id="KW-1133">Transmembrane helix</keyword>
<dbReference type="InterPro" id="IPR013057">
    <property type="entry name" value="AA_transpt_TM"/>
</dbReference>
<feature type="domain" description="Amino acid transporter transmembrane" evidence="8">
    <location>
        <begin position="1"/>
        <end position="418"/>
    </location>
</feature>
<comment type="subcellular location">
    <subcellularLocation>
        <location evidence="1">Membrane</location>
    </subcellularLocation>
</comment>
<keyword evidence="4" id="KW-0029">Amino-acid transport</keyword>
<dbReference type="InParanoid" id="A0A2G5DUR6"/>
<dbReference type="GO" id="GO:0006865">
    <property type="term" value="P:amino acid transport"/>
    <property type="evidence" value="ECO:0007669"/>
    <property type="project" value="UniProtKB-KW"/>
</dbReference>
<feature type="non-terminal residue" evidence="9">
    <location>
        <position position="1"/>
    </location>
</feature>
<keyword evidence="3 7" id="KW-0812">Transmembrane</keyword>
<keyword evidence="6 7" id="KW-0472">Membrane</keyword>
<sequence length="431" mass="47683">TGVLALAWSVAQLGWILGPIVLLIFSSITYYTSILLADCYRFPEPINGTRNPTYMAAVKSYLGPKNLLVCGILQYTSLWGSMVSYTITSATSMREIVRSDCIHKHETTGCNFSGNSSMVMFGAISILLSQIPNLEELTWLSVMAAVMSFGYSSISLGLSIAKWISQGDIRGSVMGVMSRKDISISSASKTWRIFQALGNIAFAYTYAEVLIEIQDTLKSPPSENVTMKKANFNGIAITSIFYITIGCIGYAAFGNNAPGNILTGFNEPFWLVDIANAFIIIHLVGAYQVFAQPIIAFFEDNIVSKWAENTFFQIVWTIRVPFTKSRSLSIMPAKIILRSAFIIFTTLVSMLFPFFNEILGLIGAASFWPLTVYFPIKMHLSQRKIARGAPRWFLLHGLSLVCLVVCFAALIGSFVGIIDGLRHAKPFHMEY</sequence>
<evidence type="ECO:0000256" key="2">
    <source>
        <dbReference type="ARBA" id="ARBA00022448"/>
    </source>
</evidence>
<evidence type="ECO:0000256" key="1">
    <source>
        <dbReference type="ARBA" id="ARBA00004370"/>
    </source>
</evidence>
<dbReference type="PANTHER" id="PTHR48017">
    <property type="entry name" value="OS05G0424000 PROTEIN-RELATED"/>
    <property type="match status" value="1"/>
</dbReference>
<protein>
    <recommendedName>
        <fullName evidence="8">Amino acid transporter transmembrane domain-containing protein</fullName>
    </recommendedName>
</protein>
<organism evidence="9 10">
    <name type="scientific">Aquilegia coerulea</name>
    <name type="common">Rocky mountain columbine</name>
    <dbReference type="NCBI Taxonomy" id="218851"/>
    <lineage>
        <taxon>Eukaryota</taxon>
        <taxon>Viridiplantae</taxon>
        <taxon>Streptophyta</taxon>
        <taxon>Embryophyta</taxon>
        <taxon>Tracheophyta</taxon>
        <taxon>Spermatophyta</taxon>
        <taxon>Magnoliopsida</taxon>
        <taxon>Ranunculales</taxon>
        <taxon>Ranunculaceae</taxon>
        <taxon>Thalictroideae</taxon>
        <taxon>Aquilegia</taxon>
    </lineage>
</organism>
<dbReference type="EMBL" id="KZ305031">
    <property type="protein sequence ID" value="PIA47186.1"/>
    <property type="molecule type" value="Genomic_DNA"/>
</dbReference>
<reference evidence="9 10" key="1">
    <citation type="submission" date="2017-09" db="EMBL/GenBank/DDBJ databases">
        <title>WGS assembly of Aquilegia coerulea Goldsmith.</title>
        <authorList>
            <person name="Hodges S."/>
            <person name="Kramer E."/>
            <person name="Nordborg M."/>
            <person name="Tomkins J."/>
            <person name="Borevitz J."/>
            <person name="Derieg N."/>
            <person name="Yan J."/>
            <person name="Mihaltcheva S."/>
            <person name="Hayes R.D."/>
            <person name="Rokhsar D."/>
        </authorList>
    </citation>
    <scope>NUCLEOTIDE SEQUENCE [LARGE SCALE GENOMIC DNA]</scope>
    <source>
        <strain evidence="10">cv. Goldsmith</strain>
    </source>
</reference>
<evidence type="ECO:0000313" key="9">
    <source>
        <dbReference type="EMBL" id="PIA47186.1"/>
    </source>
</evidence>
<evidence type="ECO:0000313" key="10">
    <source>
        <dbReference type="Proteomes" id="UP000230069"/>
    </source>
</evidence>
<feature type="transmembrane region" description="Helical" evidence="7">
    <location>
        <begin position="358"/>
        <end position="376"/>
    </location>
</feature>
<feature type="transmembrane region" description="Helical" evidence="7">
    <location>
        <begin position="137"/>
        <end position="161"/>
    </location>
</feature>
<dbReference type="Pfam" id="PF01490">
    <property type="entry name" value="Aa_trans"/>
    <property type="match status" value="1"/>
</dbReference>
<evidence type="ECO:0000256" key="5">
    <source>
        <dbReference type="ARBA" id="ARBA00022989"/>
    </source>
</evidence>
<feature type="transmembrane region" description="Helical" evidence="7">
    <location>
        <begin position="232"/>
        <end position="254"/>
    </location>
</feature>
<keyword evidence="2" id="KW-0813">Transport</keyword>
<feature type="transmembrane region" description="Helical" evidence="7">
    <location>
        <begin position="274"/>
        <end position="298"/>
    </location>
</feature>
<dbReference type="AlphaFoldDB" id="A0A2G5DUR6"/>
<keyword evidence="10" id="KW-1185">Reference proteome</keyword>
<evidence type="ECO:0000256" key="7">
    <source>
        <dbReference type="SAM" id="Phobius"/>
    </source>
</evidence>
<feature type="transmembrane region" description="Helical" evidence="7">
    <location>
        <begin position="397"/>
        <end position="418"/>
    </location>
</feature>
<dbReference type="Proteomes" id="UP000230069">
    <property type="component" value="Unassembled WGS sequence"/>
</dbReference>